<proteinExistence type="predicted"/>
<dbReference type="PANTHER" id="PTHR33331:SF13">
    <property type="entry name" value="COILED-COIL DOMAIN CONTAINING 162"/>
    <property type="match status" value="1"/>
</dbReference>
<evidence type="ECO:0000256" key="2">
    <source>
        <dbReference type="SAM" id="MobiDB-lite"/>
    </source>
</evidence>
<reference evidence="3" key="1">
    <citation type="journal article" date="2023" name="Mol. Biol. Evol.">
        <title>Third-Generation Sequencing Reveals the Adaptive Role of the Epigenome in Three Deep-Sea Polychaetes.</title>
        <authorList>
            <person name="Perez M."/>
            <person name="Aroh O."/>
            <person name="Sun Y."/>
            <person name="Lan Y."/>
            <person name="Juniper S.K."/>
            <person name="Young C.R."/>
            <person name="Angers B."/>
            <person name="Qian P.Y."/>
        </authorList>
    </citation>
    <scope>NUCLEOTIDE SEQUENCE</scope>
    <source>
        <strain evidence="3">R07B-5</strain>
    </source>
</reference>
<feature type="coiled-coil region" evidence="1">
    <location>
        <begin position="557"/>
        <end position="612"/>
    </location>
</feature>
<keyword evidence="1" id="KW-0175">Coiled coil</keyword>
<feature type="compositionally biased region" description="Low complexity" evidence="2">
    <location>
        <begin position="674"/>
        <end position="691"/>
    </location>
</feature>
<comment type="caution">
    <text evidence="3">The sequence shown here is derived from an EMBL/GenBank/DDBJ whole genome shotgun (WGS) entry which is preliminary data.</text>
</comment>
<sequence length="806" mass="93050">MQLCLAGLKDVDRHVCNGEILGVSLLMEDVLLSEESQLPPDIFPERAPSAVQSRPTSTRSRVAVSPAVSLTVTPSTLDTTGLGKDQDVSGSVVSLTPSVKKSVSRKREAVLAFALMRDFLLLWKRLQVYTYNWGQQRLGVEDINTPALYHAFCCEYRKDVLYPVLQAAARKAGQGDFYMGLISDSDPLIIPSGVSEMEIKRLQLIRLLENQEVVMINCVRRKLAQETTLVTAERTREESALAVDLWKKKVFKETFAILKPHIAEDFTDRLTRKMGDASGDVVTINKSDLNECITMLASDVMAREKSNYETYSAFYEGLLRTHQQKLYQKEQEVKQLKEQLKVALNNTSVTVQCQLADTTEELILEVTALRAKVKEMAEEEETQEEDIRDRVREEYDDLVNNLYTAAFELKQQFDQFRDDLHIKVVELINHSKWEALEQMGKMKLQQGDSASRDGQGPDEENQTRFNHAQHIHRLQKENRALHIMCMKQKAMSFWKNNYNRRQIMKLKSRLKVISHKNKKEELTKHMHTIDEITLLQQQQCALRLMLRMSEREREEVKKQLKTELRIKQEKQHAHQQKVRSEVKLEEAKKANMDKLMEQLEDKDLKLQVLSDEQSKHYKMKEMSREKTRQQVATVKRQLQRERVLKMDAYQRVDELQTQIYDISTGVYMSRPHTAATSVRTKSSRTSSAKKVISSHGTSSGNLPYGLVGAQRSLTPATDVYTRGPASSEYQRAPRPKTTIGRLRTRVLDQLLNDLDPPDHHKMVQEMEETKQQQQLQQLEELHQQQLQQQQELKQLTMQQAFISQNV</sequence>
<dbReference type="AlphaFoldDB" id="A0AAD9NF75"/>
<evidence type="ECO:0000313" key="4">
    <source>
        <dbReference type="Proteomes" id="UP001209878"/>
    </source>
</evidence>
<feature type="region of interest" description="Disordered" evidence="2">
    <location>
        <begin position="442"/>
        <end position="464"/>
    </location>
</feature>
<name>A0AAD9NF75_RIDPI</name>
<evidence type="ECO:0000313" key="3">
    <source>
        <dbReference type="EMBL" id="KAK2166358.1"/>
    </source>
</evidence>
<dbReference type="PANTHER" id="PTHR33331">
    <property type="entry name" value="COILED-COIL DOMAIN-CONTAINING PROTEIN 162"/>
    <property type="match status" value="1"/>
</dbReference>
<feature type="coiled-coil region" evidence="1">
    <location>
        <begin position="768"/>
        <end position="798"/>
    </location>
</feature>
<feature type="coiled-coil region" evidence="1">
    <location>
        <begin position="319"/>
        <end position="394"/>
    </location>
</feature>
<feature type="region of interest" description="Disordered" evidence="2">
    <location>
        <begin position="674"/>
        <end position="697"/>
    </location>
</feature>
<keyword evidence="4" id="KW-1185">Reference proteome</keyword>
<accession>A0AAD9NF75</accession>
<dbReference type="EMBL" id="JAODUO010001326">
    <property type="protein sequence ID" value="KAK2166358.1"/>
    <property type="molecule type" value="Genomic_DNA"/>
</dbReference>
<organism evidence="3 4">
    <name type="scientific">Ridgeia piscesae</name>
    <name type="common">Tubeworm</name>
    <dbReference type="NCBI Taxonomy" id="27915"/>
    <lineage>
        <taxon>Eukaryota</taxon>
        <taxon>Metazoa</taxon>
        <taxon>Spiralia</taxon>
        <taxon>Lophotrochozoa</taxon>
        <taxon>Annelida</taxon>
        <taxon>Polychaeta</taxon>
        <taxon>Sedentaria</taxon>
        <taxon>Canalipalpata</taxon>
        <taxon>Sabellida</taxon>
        <taxon>Siboglinidae</taxon>
        <taxon>Ridgeia</taxon>
    </lineage>
</organism>
<evidence type="ECO:0000256" key="1">
    <source>
        <dbReference type="SAM" id="Coils"/>
    </source>
</evidence>
<dbReference type="InterPro" id="IPR040401">
    <property type="entry name" value="CCDC162"/>
</dbReference>
<gene>
    <name evidence="3" type="ORF">NP493_1328g00026</name>
</gene>
<dbReference type="Proteomes" id="UP001209878">
    <property type="component" value="Unassembled WGS sequence"/>
</dbReference>
<protein>
    <submittedName>
        <fullName evidence="3">Uncharacterized protein</fullName>
    </submittedName>
</protein>